<accession>A0AA88XLM2</accession>
<name>A0AA88XLM2_PINIB</name>
<comment type="caution">
    <text evidence="1">The sequence shown here is derived from an EMBL/GenBank/DDBJ whole genome shotgun (WGS) entry which is preliminary data.</text>
</comment>
<proteinExistence type="predicted"/>
<gene>
    <name evidence="1" type="ORF">FSP39_014884</name>
</gene>
<dbReference type="EMBL" id="VSWD01000011">
    <property type="protein sequence ID" value="KAK3088114.1"/>
    <property type="molecule type" value="Genomic_DNA"/>
</dbReference>
<keyword evidence="2" id="KW-1185">Reference proteome</keyword>
<evidence type="ECO:0000313" key="2">
    <source>
        <dbReference type="Proteomes" id="UP001186944"/>
    </source>
</evidence>
<evidence type="ECO:0000313" key="1">
    <source>
        <dbReference type="EMBL" id="KAK3088114.1"/>
    </source>
</evidence>
<dbReference type="AlphaFoldDB" id="A0AA88XLM2"/>
<reference evidence="1" key="1">
    <citation type="submission" date="2019-08" db="EMBL/GenBank/DDBJ databases">
        <title>The improved chromosome-level genome for the pearl oyster Pinctada fucata martensii using PacBio sequencing and Hi-C.</title>
        <authorList>
            <person name="Zheng Z."/>
        </authorList>
    </citation>
    <scope>NUCLEOTIDE SEQUENCE</scope>
    <source>
        <strain evidence="1">ZZ-2019</strain>
        <tissue evidence="1">Adductor muscle</tissue>
    </source>
</reference>
<protein>
    <submittedName>
        <fullName evidence="1">Uncharacterized protein</fullName>
    </submittedName>
</protein>
<dbReference type="Proteomes" id="UP001186944">
    <property type="component" value="Unassembled WGS sequence"/>
</dbReference>
<sequence length="98" mass="11883">MADEDEENEILVCKTSEELDRLQKEVMFREFVMHFLESRSICGVKMLHSILEEIEPLRMRELKQIYVRPDWSKYEASEHWSWDSEKETLKVNTSIFVR</sequence>
<organism evidence="1 2">
    <name type="scientific">Pinctada imbricata</name>
    <name type="common">Atlantic pearl-oyster</name>
    <name type="synonym">Pinctada martensii</name>
    <dbReference type="NCBI Taxonomy" id="66713"/>
    <lineage>
        <taxon>Eukaryota</taxon>
        <taxon>Metazoa</taxon>
        <taxon>Spiralia</taxon>
        <taxon>Lophotrochozoa</taxon>
        <taxon>Mollusca</taxon>
        <taxon>Bivalvia</taxon>
        <taxon>Autobranchia</taxon>
        <taxon>Pteriomorphia</taxon>
        <taxon>Pterioida</taxon>
        <taxon>Pterioidea</taxon>
        <taxon>Pteriidae</taxon>
        <taxon>Pinctada</taxon>
    </lineage>
</organism>